<feature type="transmembrane region" description="Helical" evidence="2">
    <location>
        <begin position="127"/>
        <end position="148"/>
    </location>
</feature>
<comment type="similarity">
    <text evidence="1">Belongs to the bacterial sugar transferase family.</text>
</comment>
<name>A0ABS9CJ54_9FIRM</name>
<keyword evidence="2" id="KW-1133">Transmembrane helix</keyword>
<gene>
    <name evidence="4" type="ORF">JQM67_00910</name>
</gene>
<dbReference type="Proteomes" id="UP001299220">
    <property type="component" value="Unassembled WGS sequence"/>
</dbReference>
<protein>
    <submittedName>
        <fullName evidence="4">Sugar transferase</fullName>
    </submittedName>
</protein>
<evidence type="ECO:0000313" key="5">
    <source>
        <dbReference type="Proteomes" id="UP001299220"/>
    </source>
</evidence>
<keyword evidence="4" id="KW-0808">Transferase</keyword>
<keyword evidence="2" id="KW-0472">Membrane</keyword>
<feature type="domain" description="Bacterial sugar transferase" evidence="3">
    <location>
        <begin position="122"/>
        <end position="311"/>
    </location>
</feature>
<dbReference type="PANTHER" id="PTHR30576:SF10">
    <property type="entry name" value="SLL5057 PROTEIN"/>
    <property type="match status" value="1"/>
</dbReference>
<proteinExistence type="inferred from homology"/>
<reference evidence="4 5" key="1">
    <citation type="submission" date="2020-12" db="EMBL/GenBank/DDBJ databases">
        <title>Whole genome sequences of gut porcine anaerobes.</title>
        <authorList>
            <person name="Kubasova T."/>
            <person name="Jahodarova E."/>
            <person name="Rychlik I."/>
        </authorList>
    </citation>
    <scope>NUCLEOTIDE SEQUENCE [LARGE SCALE GENOMIC DNA]</scope>
    <source>
        <strain evidence="4 5">An867</strain>
    </source>
</reference>
<dbReference type="GO" id="GO:0016740">
    <property type="term" value="F:transferase activity"/>
    <property type="evidence" value="ECO:0007669"/>
    <property type="project" value="UniProtKB-KW"/>
</dbReference>
<dbReference type="PANTHER" id="PTHR30576">
    <property type="entry name" value="COLANIC BIOSYNTHESIS UDP-GLUCOSE LIPID CARRIER TRANSFERASE"/>
    <property type="match status" value="1"/>
</dbReference>
<accession>A0ABS9CJ54</accession>
<evidence type="ECO:0000259" key="3">
    <source>
        <dbReference type="Pfam" id="PF02397"/>
    </source>
</evidence>
<dbReference type="RefSeq" id="WP_235322113.1">
    <property type="nucleotide sequence ID" value="NZ_JAFBIT010000001.1"/>
</dbReference>
<keyword evidence="2" id="KW-0812">Transmembrane</keyword>
<evidence type="ECO:0000256" key="2">
    <source>
        <dbReference type="SAM" id="Phobius"/>
    </source>
</evidence>
<dbReference type="EMBL" id="JAFBIT010000001">
    <property type="protein sequence ID" value="MCF2651171.1"/>
    <property type="molecule type" value="Genomic_DNA"/>
</dbReference>
<comment type="caution">
    <text evidence="4">The sequence shown here is derived from an EMBL/GenBank/DDBJ whole genome shotgun (WGS) entry which is preliminary data.</text>
</comment>
<evidence type="ECO:0000256" key="1">
    <source>
        <dbReference type="ARBA" id="ARBA00006464"/>
    </source>
</evidence>
<sequence length="318" mass="35018">MAENLVLVITSPARMQSVTAESLRSLPGRHKICGIGLLQPEGGNALLAEGPIPVVAVNREIAPYILRSAVDAVMLDVPPEQASVILDACQEMNVAVYGRQDSENPVLLHGPRTAPLFSRCMKRALDILGSLVGLLFTGLAFLIFAPLIRRKSPGPVFFSQERVGRSGRRFTLYKFRTMCVDAEAQNAALQPQNKMRGLLFKVDHDPRVIPGVGAFLRKTGIDELPRMWNVLCGEMSLVGTRPPTVDEFERYEYRHKSRLSAKPGITGLWQVSGKNKITDFEEVVKLDNAYISGWSLALDVKILLKTVPAVLGCRETAQ</sequence>
<keyword evidence="5" id="KW-1185">Reference proteome</keyword>
<evidence type="ECO:0000313" key="4">
    <source>
        <dbReference type="EMBL" id="MCF2651171.1"/>
    </source>
</evidence>
<dbReference type="InterPro" id="IPR003362">
    <property type="entry name" value="Bact_transf"/>
</dbReference>
<dbReference type="Pfam" id="PF02397">
    <property type="entry name" value="Bac_transf"/>
    <property type="match status" value="1"/>
</dbReference>
<organism evidence="4 5">
    <name type="scientific">Anaeromassilibacillus senegalensis</name>
    <dbReference type="NCBI Taxonomy" id="1673717"/>
    <lineage>
        <taxon>Bacteria</taxon>
        <taxon>Bacillati</taxon>
        <taxon>Bacillota</taxon>
        <taxon>Clostridia</taxon>
        <taxon>Eubacteriales</taxon>
        <taxon>Acutalibacteraceae</taxon>
        <taxon>Anaeromassilibacillus</taxon>
    </lineage>
</organism>